<evidence type="ECO:0000313" key="1">
    <source>
        <dbReference type="EMBL" id="BBB29400.1"/>
    </source>
</evidence>
<organism evidence="1 2">
    <name type="scientific">Neptunomonas japonica JAMM 1380</name>
    <dbReference type="NCBI Taxonomy" id="1441457"/>
    <lineage>
        <taxon>Bacteria</taxon>
        <taxon>Pseudomonadati</taxon>
        <taxon>Pseudomonadota</taxon>
        <taxon>Gammaproteobacteria</taxon>
        <taxon>Oceanospirillales</taxon>
        <taxon>Oceanospirillaceae</taxon>
        <taxon>Neptunomonas</taxon>
    </lineage>
</organism>
<name>A0A7R6SW51_9GAMM</name>
<keyword evidence="2" id="KW-1185">Reference proteome</keyword>
<accession>A0A7R6SW51</accession>
<protein>
    <submittedName>
        <fullName evidence="1">Uncharacterized protein</fullName>
    </submittedName>
</protein>
<gene>
    <name evidence="1" type="ORF">NEJAP_1448</name>
</gene>
<dbReference type="RefSeq" id="WP_201350023.1">
    <property type="nucleotide sequence ID" value="NZ_AP014546.1"/>
</dbReference>
<dbReference type="KEGG" id="njp:NEJAP_1448"/>
<evidence type="ECO:0000313" key="2">
    <source>
        <dbReference type="Proteomes" id="UP000595332"/>
    </source>
</evidence>
<dbReference type="EMBL" id="AP014546">
    <property type="protein sequence ID" value="BBB29400.1"/>
    <property type="molecule type" value="Genomic_DNA"/>
</dbReference>
<reference evidence="1 2" key="1">
    <citation type="journal article" date="2008" name="Int. J. Syst. Evol. Microbiol.">
        <title>Neptunomonas japonica sp. nov., an Osedax japonicus symbiont-like bacterium isolated from sediment adjacent to sperm whale carcasses off Kagoshima, Japan.</title>
        <authorList>
            <person name="Miyazaki M."/>
            <person name="Nogi Y."/>
            <person name="Fujiwara Y."/>
            <person name="Kawato M."/>
            <person name="Kubokawa K."/>
            <person name="Horikoshi K."/>
        </authorList>
    </citation>
    <scope>NUCLEOTIDE SEQUENCE [LARGE SCALE GENOMIC DNA]</scope>
    <source>
        <strain evidence="1 2">JAMM 1380</strain>
    </source>
</reference>
<dbReference type="Proteomes" id="UP000595332">
    <property type="component" value="Chromosome"/>
</dbReference>
<proteinExistence type="predicted"/>
<sequence>MSINLHIETLVLNGIDVQAHQTQALNTALVLALKAKLQEQRVSQRSATTLLPFISNPYVKTHPIFINSSQSARDVGEKIGNAVYWGIRQ</sequence>
<dbReference type="AlphaFoldDB" id="A0A7R6SW51"/>